<dbReference type="PANTHER" id="PTHR45663">
    <property type="entry name" value="GEO12009P1"/>
    <property type="match status" value="1"/>
</dbReference>
<evidence type="ECO:0000256" key="3">
    <source>
        <dbReference type="ARBA" id="ARBA00022982"/>
    </source>
</evidence>
<dbReference type="EMBL" id="VDCQ01000002">
    <property type="protein sequence ID" value="TNJ68043.1"/>
    <property type="molecule type" value="Genomic_DNA"/>
</dbReference>
<comment type="caution">
    <text evidence="10">The sequence shown here is derived from an EMBL/GenBank/DDBJ whole genome shotgun (WGS) entry which is preliminary data.</text>
</comment>
<dbReference type="AlphaFoldDB" id="A0A5C4TG30"/>
<dbReference type="CDD" id="cd02947">
    <property type="entry name" value="TRX_family"/>
    <property type="match status" value="1"/>
</dbReference>
<dbReference type="InterPro" id="IPR005746">
    <property type="entry name" value="Thioredoxin"/>
</dbReference>
<name>A0A5C4TG30_9BACL</name>
<dbReference type="Gene3D" id="3.40.30.10">
    <property type="entry name" value="Glutaredoxin"/>
    <property type="match status" value="1"/>
</dbReference>
<evidence type="ECO:0000256" key="7">
    <source>
        <dbReference type="PIRSR" id="PIRSR000077-1"/>
    </source>
</evidence>
<protein>
    <recommendedName>
        <fullName evidence="6">Thioredoxin</fullName>
    </recommendedName>
</protein>
<dbReference type="RefSeq" id="WP_139600550.1">
    <property type="nucleotide sequence ID" value="NZ_VDCQ01000002.1"/>
</dbReference>
<dbReference type="PIRSF" id="PIRSF000077">
    <property type="entry name" value="Thioredoxin"/>
    <property type="match status" value="1"/>
</dbReference>
<feature type="site" description="Contributes to redox potential value" evidence="7">
    <location>
        <position position="31"/>
    </location>
</feature>
<dbReference type="PANTHER" id="PTHR45663:SF11">
    <property type="entry name" value="GEO12009P1"/>
    <property type="match status" value="1"/>
</dbReference>
<dbReference type="Proteomes" id="UP000307943">
    <property type="component" value="Unassembled WGS sequence"/>
</dbReference>
<accession>A0A5C4TG30</accession>
<dbReference type="SUPFAM" id="SSF52833">
    <property type="entry name" value="Thioredoxin-like"/>
    <property type="match status" value="1"/>
</dbReference>
<dbReference type="GO" id="GO:0015035">
    <property type="term" value="F:protein-disulfide reductase activity"/>
    <property type="evidence" value="ECO:0007669"/>
    <property type="project" value="InterPro"/>
</dbReference>
<keyword evidence="3" id="KW-0249">Electron transport</keyword>
<dbReference type="InterPro" id="IPR036249">
    <property type="entry name" value="Thioredoxin-like_sf"/>
</dbReference>
<feature type="active site" description="Nucleophile" evidence="7">
    <location>
        <position position="33"/>
    </location>
</feature>
<gene>
    <name evidence="10" type="ORF">FE784_02595</name>
</gene>
<reference evidence="10 11" key="1">
    <citation type="submission" date="2019-05" db="EMBL/GenBank/DDBJ databases">
        <title>We sequenced the genome of Paenibacillus hemerocallicola KCTC 33185 for further insight into its adaptation and study the phylogeny of Paenibacillus.</title>
        <authorList>
            <person name="Narsing Rao M.P."/>
        </authorList>
    </citation>
    <scope>NUCLEOTIDE SEQUENCE [LARGE SCALE GENOMIC DNA]</scope>
    <source>
        <strain evidence="10 11">KCTC 33185</strain>
    </source>
</reference>
<sequence length="107" mass="11635">MTAIAMTDDNWTQIVKEQETVLIDFTSPYCGPCRAAEPALEQLERDLGDRVTVAKMNVDDHPGLAGKLGIMGVPTFVLFRGGEPVNKAVGFRSKDALIGTVRSWLEG</sequence>
<comment type="similarity">
    <text evidence="1 6">Belongs to the thioredoxin family.</text>
</comment>
<keyword evidence="2" id="KW-0813">Transport</keyword>
<proteinExistence type="inferred from homology"/>
<feature type="active site" description="Nucleophile" evidence="7">
    <location>
        <position position="30"/>
    </location>
</feature>
<feature type="domain" description="Thioredoxin" evidence="9">
    <location>
        <begin position="1"/>
        <end position="107"/>
    </location>
</feature>
<keyword evidence="5 8" id="KW-0676">Redox-active center</keyword>
<dbReference type="PROSITE" id="PS51352">
    <property type="entry name" value="THIOREDOXIN_2"/>
    <property type="match status" value="1"/>
</dbReference>
<keyword evidence="4 8" id="KW-1015">Disulfide bond</keyword>
<keyword evidence="11" id="KW-1185">Reference proteome</keyword>
<evidence type="ECO:0000313" key="11">
    <source>
        <dbReference type="Proteomes" id="UP000307943"/>
    </source>
</evidence>
<evidence type="ECO:0000256" key="6">
    <source>
        <dbReference type="PIRNR" id="PIRNR000077"/>
    </source>
</evidence>
<evidence type="ECO:0000313" key="10">
    <source>
        <dbReference type="EMBL" id="TNJ68043.1"/>
    </source>
</evidence>
<evidence type="ECO:0000256" key="5">
    <source>
        <dbReference type="ARBA" id="ARBA00023284"/>
    </source>
</evidence>
<feature type="site" description="Deprotonates C-terminal active site Cys" evidence="7">
    <location>
        <position position="24"/>
    </location>
</feature>
<organism evidence="10 11">
    <name type="scientific">Paenibacillus hemerocallicola</name>
    <dbReference type="NCBI Taxonomy" id="1172614"/>
    <lineage>
        <taxon>Bacteria</taxon>
        <taxon>Bacillati</taxon>
        <taxon>Bacillota</taxon>
        <taxon>Bacilli</taxon>
        <taxon>Bacillales</taxon>
        <taxon>Paenibacillaceae</taxon>
        <taxon>Paenibacillus</taxon>
    </lineage>
</organism>
<dbReference type="Pfam" id="PF00085">
    <property type="entry name" value="Thioredoxin"/>
    <property type="match status" value="1"/>
</dbReference>
<evidence type="ECO:0000259" key="9">
    <source>
        <dbReference type="PROSITE" id="PS51352"/>
    </source>
</evidence>
<dbReference type="GO" id="GO:0005737">
    <property type="term" value="C:cytoplasm"/>
    <property type="evidence" value="ECO:0007669"/>
    <property type="project" value="TreeGrafter"/>
</dbReference>
<feature type="disulfide bond" description="Redox-active" evidence="8">
    <location>
        <begin position="30"/>
        <end position="33"/>
    </location>
</feature>
<evidence type="ECO:0000256" key="4">
    <source>
        <dbReference type="ARBA" id="ARBA00023157"/>
    </source>
</evidence>
<evidence type="ECO:0000256" key="8">
    <source>
        <dbReference type="PIRSR" id="PIRSR000077-4"/>
    </source>
</evidence>
<evidence type="ECO:0000256" key="2">
    <source>
        <dbReference type="ARBA" id="ARBA00022448"/>
    </source>
</evidence>
<evidence type="ECO:0000256" key="1">
    <source>
        <dbReference type="ARBA" id="ARBA00008987"/>
    </source>
</evidence>
<dbReference type="InterPro" id="IPR013766">
    <property type="entry name" value="Thioredoxin_domain"/>
</dbReference>
<feature type="site" description="Contributes to redox potential value" evidence="7">
    <location>
        <position position="32"/>
    </location>
</feature>
<dbReference type="OrthoDB" id="7629852at2"/>